<protein>
    <submittedName>
        <fullName evidence="1">Uncharacterized protein</fullName>
    </submittedName>
</protein>
<evidence type="ECO:0000313" key="1">
    <source>
        <dbReference type="EMBL" id="PMS27112.1"/>
    </source>
</evidence>
<accession>A0A2N7WCH3</accession>
<dbReference type="EMBL" id="PNYB01000003">
    <property type="protein sequence ID" value="PMS27112.1"/>
    <property type="molecule type" value="Genomic_DNA"/>
</dbReference>
<dbReference type="Gene3D" id="1.10.150.610">
    <property type="match status" value="1"/>
</dbReference>
<organism evidence="1 2">
    <name type="scientific">Trinickia soli</name>
    <dbReference type="NCBI Taxonomy" id="380675"/>
    <lineage>
        <taxon>Bacteria</taxon>
        <taxon>Pseudomonadati</taxon>
        <taxon>Pseudomonadota</taxon>
        <taxon>Betaproteobacteria</taxon>
        <taxon>Burkholderiales</taxon>
        <taxon>Burkholderiaceae</taxon>
        <taxon>Trinickia</taxon>
    </lineage>
</organism>
<reference evidence="1 2" key="1">
    <citation type="submission" date="2018-01" db="EMBL/GenBank/DDBJ databases">
        <title>Whole genome analyses suggest that Burkholderia sensu lato contains two further novel genera in the rhizoxinica-symbiotica group Mycetohabitans gen. nov., and Trinickia gen. nov.: implications for the evolution of diazotrophy and nodulation in the Burkholderiaceae.</title>
        <authorList>
            <person name="Estrada-de los Santos P."/>
            <person name="Palmer M."/>
            <person name="Chavez-Ramirez B."/>
            <person name="Beukes C."/>
            <person name="Steenkamp E.T."/>
            <person name="Hirsch A.M."/>
            <person name="Manyaka P."/>
            <person name="Maluk M."/>
            <person name="Lafos M."/>
            <person name="Crook M."/>
            <person name="Gross E."/>
            <person name="Simon M.F."/>
            <person name="Bueno dos Reis Junior F."/>
            <person name="Poole P.S."/>
            <person name="Venter S.N."/>
            <person name="James E.K."/>
        </authorList>
    </citation>
    <scope>NUCLEOTIDE SEQUENCE [LARGE SCALE GENOMIC DNA]</scope>
    <source>
        <strain evidence="1 2">GP25-8</strain>
    </source>
</reference>
<dbReference type="Proteomes" id="UP000235347">
    <property type="component" value="Unassembled WGS sequence"/>
</dbReference>
<proteinExistence type="predicted"/>
<gene>
    <name evidence="1" type="ORF">C0Z19_04975</name>
</gene>
<comment type="caution">
    <text evidence="1">The sequence shown here is derived from an EMBL/GenBank/DDBJ whole genome shotgun (WGS) entry which is preliminary data.</text>
</comment>
<keyword evidence="2" id="KW-1185">Reference proteome</keyword>
<name>A0A2N7WCH3_9BURK</name>
<dbReference type="InterPro" id="IPR048850">
    <property type="entry name" value="BTH_I2711-like"/>
</dbReference>
<evidence type="ECO:0000313" key="2">
    <source>
        <dbReference type="Proteomes" id="UP000235347"/>
    </source>
</evidence>
<dbReference type="AlphaFoldDB" id="A0A2N7WCH3"/>
<sequence length="72" mass="8448">MERFFMSRTSAVALLVDTRRALTADLHDTTMGSERHQAMLHEVERLLLNVRVGRTREFELEYPNRMQVIVSD</sequence>
<dbReference type="Pfam" id="PF21627">
    <property type="entry name" value="BTH_I2711-like"/>
    <property type="match status" value="1"/>
</dbReference>